<accession>A0A553GXB2</accession>
<dbReference type="EMBL" id="VJOY01000009">
    <property type="protein sequence ID" value="TRX74139.1"/>
    <property type="molecule type" value="Genomic_DNA"/>
</dbReference>
<organism evidence="2 3">
    <name type="scientific">Pseudomonas mangiferae</name>
    <dbReference type="NCBI Taxonomy" id="2593654"/>
    <lineage>
        <taxon>Bacteria</taxon>
        <taxon>Pseudomonadati</taxon>
        <taxon>Pseudomonadota</taxon>
        <taxon>Gammaproteobacteria</taxon>
        <taxon>Pseudomonadales</taxon>
        <taxon>Pseudomonadaceae</taxon>
        <taxon>Pseudomonas</taxon>
    </lineage>
</organism>
<proteinExistence type="predicted"/>
<dbReference type="AlphaFoldDB" id="A0A553GXB2"/>
<protein>
    <recommendedName>
        <fullName evidence="4">DUF1090 domain-containing protein</fullName>
    </recommendedName>
</protein>
<dbReference type="Proteomes" id="UP000315235">
    <property type="component" value="Unassembled WGS sequence"/>
</dbReference>
<evidence type="ECO:0008006" key="4">
    <source>
        <dbReference type="Google" id="ProtNLM"/>
    </source>
</evidence>
<feature type="chain" id="PRO_5021897381" description="DUF1090 domain-containing protein" evidence="1">
    <location>
        <begin position="20"/>
        <end position="92"/>
    </location>
</feature>
<gene>
    <name evidence="2" type="ORF">FM069_13450</name>
</gene>
<evidence type="ECO:0000313" key="2">
    <source>
        <dbReference type="EMBL" id="TRX74139.1"/>
    </source>
</evidence>
<comment type="caution">
    <text evidence="2">The sequence shown here is derived from an EMBL/GenBank/DDBJ whole genome shotgun (WGS) entry which is preliminary data.</text>
</comment>
<reference evidence="2 3" key="1">
    <citation type="submission" date="2019-07" db="EMBL/GenBank/DDBJ databases">
        <title>Pseudomonas mangiferae sp. nov., isolated from bark of mango tree in Thailand.</title>
        <authorList>
            <person name="Srisuk N."/>
            <person name="Anurat P."/>
        </authorList>
    </citation>
    <scope>NUCLEOTIDE SEQUENCE [LARGE SCALE GENOMIC DNA]</scope>
    <source>
        <strain evidence="2 3">DMKU_BBB3-04</strain>
    </source>
</reference>
<keyword evidence="1" id="KW-0732">Signal</keyword>
<evidence type="ECO:0000256" key="1">
    <source>
        <dbReference type="SAM" id="SignalP"/>
    </source>
</evidence>
<dbReference type="OrthoDB" id="7026422at2"/>
<name>A0A553GXB2_9PSED</name>
<evidence type="ECO:0000313" key="3">
    <source>
        <dbReference type="Proteomes" id="UP000315235"/>
    </source>
</evidence>
<sequence>MKRTALLITAALMVSPVFAAEDLCRVNLQKIEDNKATNPILGDPLKQQVADLESEAKKYQAAGDLEKCASSAQQALTLLEKQNTEGGGEGTQ</sequence>
<dbReference type="RefSeq" id="WP_143488877.1">
    <property type="nucleotide sequence ID" value="NZ_VJOY01000009.1"/>
</dbReference>
<feature type="signal peptide" evidence="1">
    <location>
        <begin position="1"/>
        <end position="19"/>
    </location>
</feature>
<keyword evidence="3" id="KW-1185">Reference proteome</keyword>